<dbReference type="AlphaFoldDB" id="A0A3E1NKH5"/>
<evidence type="ECO:0000313" key="1">
    <source>
        <dbReference type="EMBL" id="RFM28381.1"/>
    </source>
</evidence>
<proteinExistence type="predicted"/>
<dbReference type="Proteomes" id="UP000261174">
    <property type="component" value="Unassembled WGS sequence"/>
</dbReference>
<comment type="caution">
    <text evidence="1">The sequence shown here is derived from an EMBL/GenBank/DDBJ whole genome shotgun (WGS) entry which is preliminary data.</text>
</comment>
<gene>
    <name evidence="1" type="ORF">DXN04_34320</name>
</gene>
<dbReference type="OrthoDB" id="883995at2"/>
<organism evidence="1 2">
    <name type="scientific">Chitinophaga silvisoli</name>
    <dbReference type="NCBI Taxonomy" id="2291814"/>
    <lineage>
        <taxon>Bacteria</taxon>
        <taxon>Pseudomonadati</taxon>
        <taxon>Bacteroidota</taxon>
        <taxon>Chitinophagia</taxon>
        <taxon>Chitinophagales</taxon>
        <taxon>Chitinophagaceae</taxon>
        <taxon>Chitinophaga</taxon>
    </lineage>
</organism>
<protein>
    <submittedName>
        <fullName evidence="1">Uncharacterized protein</fullName>
    </submittedName>
</protein>
<keyword evidence="2" id="KW-1185">Reference proteome</keyword>
<sequence>MLLVNNLEFSLSLSQASRNRVVSTDGDKPYGLEDCNQLLNRFFQKSSFKSPFQKNLLIVSVDDVKDSIVTIKVSSEEGNNLTVGWLHLDLKGKKLTNITSDPDKPISLEYDKSVLDSLMNNCTFSNTE</sequence>
<reference evidence="1 2" key="1">
    <citation type="submission" date="2018-08" db="EMBL/GenBank/DDBJ databases">
        <title>Chitinophaga sp. K20C18050901, a novel bacterium isolated from forest soil.</title>
        <authorList>
            <person name="Wang C."/>
        </authorList>
    </citation>
    <scope>NUCLEOTIDE SEQUENCE [LARGE SCALE GENOMIC DNA]</scope>
    <source>
        <strain evidence="1 2">K20C18050901</strain>
    </source>
</reference>
<dbReference type="EMBL" id="QTJV01000052">
    <property type="protein sequence ID" value="RFM28381.1"/>
    <property type="molecule type" value="Genomic_DNA"/>
</dbReference>
<name>A0A3E1NKH5_9BACT</name>
<dbReference type="RefSeq" id="WP_116857927.1">
    <property type="nucleotide sequence ID" value="NZ_QTJV01000052.1"/>
</dbReference>
<evidence type="ECO:0000313" key="2">
    <source>
        <dbReference type="Proteomes" id="UP000261174"/>
    </source>
</evidence>
<accession>A0A3E1NKH5</accession>